<name>A0ABU0JQC6_HATLI</name>
<keyword evidence="1" id="KW-0175">Coiled coil</keyword>
<dbReference type="Proteomes" id="UP001224418">
    <property type="component" value="Unassembled WGS sequence"/>
</dbReference>
<feature type="coiled-coil region" evidence="1">
    <location>
        <begin position="81"/>
        <end position="109"/>
    </location>
</feature>
<evidence type="ECO:0000256" key="2">
    <source>
        <dbReference type="SAM" id="Phobius"/>
    </source>
</evidence>
<accession>A0ABU0JQC6</accession>
<feature type="transmembrane region" description="Helical" evidence="2">
    <location>
        <begin position="23"/>
        <end position="41"/>
    </location>
</feature>
<proteinExistence type="predicted"/>
<dbReference type="EMBL" id="JAUSWN010000007">
    <property type="protein sequence ID" value="MDQ0479300.1"/>
    <property type="molecule type" value="Genomic_DNA"/>
</dbReference>
<keyword evidence="2" id="KW-0472">Membrane</keyword>
<evidence type="ECO:0000313" key="3">
    <source>
        <dbReference type="EMBL" id="MDQ0479300.1"/>
    </source>
</evidence>
<gene>
    <name evidence="3" type="ORF">QOZ93_001041</name>
</gene>
<keyword evidence="2" id="KW-0812">Transmembrane</keyword>
<dbReference type="RefSeq" id="WP_307355391.1">
    <property type="nucleotide sequence ID" value="NZ_BAAACJ010000032.1"/>
</dbReference>
<evidence type="ECO:0000313" key="4">
    <source>
        <dbReference type="Proteomes" id="UP001224418"/>
    </source>
</evidence>
<organism evidence="3 4">
    <name type="scientific">Hathewaya limosa</name>
    <name type="common">Clostridium limosum</name>
    <dbReference type="NCBI Taxonomy" id="1536"/>
    <lineage>
        <taxon>Bacteria</taxon>
        <taxon>Bacillati</taxon>
        <taxon>Bacillota</taxon>
        <taxon>Clostridia</taxon>
        <taxon>Eubacteriales</taxon>
        <taxon>Clostridiaceae</taxon>
        <taxon>Hathewaya</taxon>
    </lineage>
</organism>
<evidence type="ECO:0000256" key="1">
    <source>
        <dbReference type="SAM" id="Coils"/>
    </source>
</evidence>
<keyword evidence="4" id="KW-1185">Reference proteome</keyword>
<reference evidence="3 4" key="1">
    <citation type="submission" date="2023-07" db="EMBL/GenBank/DDBJ databases">
        <title>Genomic Encyclopedia of Type Strains, Phase IV (KMG-IV): sequencing the most valuable type-strain genomes for metagenomic binning, comparative biology and taxonomic classification.</title>
        <authorList>
            <person name="Goeker M."/>
        </authorList>
    </citation>
    <scope>NUCLEOTIDE SEQUENCE [LARGE SCALE GENOMIC DNA]</scope>
    <source>
        <strain evidence="3 4">DSM 1400</strain>
    </source>
</reference>
<keyword evidence="2" id="KW-1133">Transmembrane helix</keyword>
<comment type="caution">
    <text evidence="3">The sequence shown here is derived from an EMBL/GenBank/DDBJ whole genome shotgun (WGS) entry which is preliminary data.</text>
</comment>
<evidence type="ECO:0008006" key="5">
    <source>
        <dbReference type="Google" id="ProtNLM"/>
    </source>
</evidence>
<sequence length="285" mass="33981">MKKPDIFSKDYEKKMQQFKRRKIIYSVLVIILVFLIVMSFFDNSYIGRYVKIGINKTKNLFISSNNDNNKEEKLQSKIEVKEKTTEEKLKEEKESNKLEKEIKKKEENQIEKFNIQLKPQVEISGEIQKEDNKNKFIKSLNIKEGMSYELVEDKKSALIFIPKTSEMFLINVKKEVEDISNNIFYTKNKMKIERKVKLSQDQSFIWTEKPQLYKNKVFYLSKLPNLNNNNKYFVWIYDIKSKQHKCIYDNRIRGNGVEFGEKTSKGIQVILDGKLYYLNEEGRVI</sequence>
<protein>
    <recommendedName>
        <fullName evidence="5">Secreted protein</fullName>
    </recommendedName>
</protein>